<sequence length="35" mass="4005">MKSLVPRVGRTCMPYASLETERYTSKMGMKMNFCG</sequence>
<accession>A0A061R671</accession>
<protein>
    <submittedName>
        <fullName evidence="1">Uncharacterized protein</fullName>
    </submittedName>
</protein>
<dbReference type="AlphaFoldDB" id="A0A061R671"/>
<proteinExistence type="predicted"/>
<gene>
    <name evidence="1" type="ORF">TSPGSL018_14118</name>
</gene>
<dbReference type="EMBL" id="GBEZ01020418">
    <property type="protein sequence ID" value="JAC66254.1"/>
    <property type="molecule type" value="Transcribed_RNA"/>
</dbReference>
<feature type="non-terminal residue" evidence="1">
    <location>
        <position position="35"/>
    </location>
</feature>
<reference evidence="1" key="1">
    <citation type="submission" date="2014-05" db="EMBL/GenBank/DDBJ databases">
        <title>The transcriptome of the halophilic microalga Tetraselmis sp. GSL018 isolated from the Great Salt Lake, Utah.</title>
        <authorList>
            <person name="Jinkerson R.E."/>
            <person name="D'Adamo S."/>
            <person name="Posewitz M.C."/>
        </authorList>
    </citation>
    <scope>NUCLEOTIDE SEQUENCE</scope>
    <source>
        <strain evidence="1">GSL018</strain>
    </source>
</reference>
<evidence type="ECO:0000313" key="1">
    <source>
        <dbReference type="EMBL" id="JAC66254.1"/>
    </source>
</evidence>
<organism evidence="1">
    <name type="scientific">Tetraselmis sp. GSL018</name>
    <dbReference type="NCBI Taxonomy" id="582737"/>
    <lineage>
        <taxon>Eukaryota</taxon>
        <taxon>Viridiplantae</taxon>
        <taxon>Chlorophyta</taxon>
        <taxon>core chlorophytes</taxon>
        <taxon>Chlorodendrophyceae</taxon>
        <taxon>Chlorodendrales</taxon>
        <taxon>Chlorodendraceae</taxon>
        <taxon>Tetraselmis</taxon>
    </lineage>
</organism>
<name>A0A061R671_9CHLO</name>